<proteinExistence type="predicted"/>
<dbReference type="Proteomes" id="UP000749320">
    <property type="component" value="Unassembled WGS sequence"/>
</dbReference>
<gene>
    <name evidence="2" type="ORF">B5E91_10945</name>
    <name evidence="1" type="ORF">K8V91_03705</name>
</gene>
<dbReference type="SUPFAM" id="SSF75138">
    <property type="entry name" value="HprK N-terminal domain-like"/>
    <property type="match status" value="1"/>
</dbReference>
<name>A0A1Y4Q7A8_9FIRM</name>
<dbReference type="EMBL" id="DYWV01000124">
    <property type="protein sequence ID" value="HJF40007.1"/>
    <property type="molecule type" value="Genomic_DNA"/>
</dbReference>
<organism evidence="2 3">
    <name type="scientific">Thomasclavelia spiroformis</name>
    <dbReference type="NCBI Taxonomy" id="29348"/>
    <lineage>
        <taxon>Bacteria</taxon>
        <taxon>Bacillati</taxon>
        <taxon>Bacillota</taxon>
        <taxon>Erysipelotrichia</taxon>
        <taxon>Erysipelotrichales</taxon>
        <taxon>Coprobacillaceae</taxon>
        <taxon>Thomasclavelia</taxon>
    </lineage>
</organism>
<sequence>MQVSEILKLDLKQINNVACTNVIEDVYIGDLLSFVMANGKEGSLWLTVQKHLNVIAVASLNDFAGIVFVENSYPDEDTIDKATSLDIPLFISEKSAYALAKELISLGL</sequence>
<dbReference type="Proteomes" id="UP000196258">
    <property type="component" value="Unassembled WGS sequence"/>
</dbReference>
<reference evidence="1" key="4">
    <citation type="submission" date="2021-09" db="EMBL/GenBank/DDBJ databases">
        <authorList>
            <person name="Gilroy R."/>
        </authorList>
    </citation>
    <scope>NUCLEOTIDE SEQUENCE</scope>
    <source>
        <strain evidence="1">CHK193-16274</strain>
    </source>
</reference>
<dbReference type="EMBL" id="NFLB01000013">
    <property type="protein sequence ID" value="OUQ04211.1"/>
    <property type="molecule type" value="Genomic_DNA"/>
</dbReference>
<reference evidence="3" key="1">
    <citation type="submission" date="2017-04" db="EMBL/GenBank/DDBJ databases">
        <title>Function of individual gut microbiota members based on whole genome sequencing of pure cultures obtained from chicken caecum.</title>
        <authorList>
            <person name="Medvecky M."/>
            <person name="Cejkova D."/>
            <person name="Polansky O."/>
            <person name="Karasova D."/>
            <person name="Kubasova T."/>
            <person name="Cizek A."/>
            <person name="Rychlik I."/>
        </authorList>
    </citation>
    <scope>NUCLEOTIDE SEQUENCE [LARGE SCALE GENOMIC DNA]</scope>
    <source>
        <strain evidence="3">An149</strain>
    </source>
</reference>
<evidence type="ECO:0000313" key="1">
    <source>
        <dbReference type="EMBL" id="HJF40007.1"/>
    </source>
</evidence>
<reference evidence="2" key="2">
    <citation type="journal article" date="2018" name="BMC Genomics">
        <title>Whole genome sequencing and function prediction of 133 gut anaerobes isolated from chicken caecum in pure cultures.</title>
        <authorList>
            <person name="Medvecky M."/>
            <person name="Cejkova D."/>
            <person name="Polansky O."/>
            <person name="Karasova D."/>
            <person name="Kubasova T."/>
            <person name="Cizek A."/>
            <person name="Rychlik I."/>
        </authorList>
    </citation>
    <scope>NUCLEOTIDE SEQUENCE</scope>
    <source>
        <strain evidence="2">An149</strain>
    </source>
</reference>
<evidence type="ECO:0008006" key="4">
    <source>
        <dbReference type="Google" id="ProtNLM"/>
    </source>
</evidence>
<dbReference type="InterPro" id="IPR028979">
    <property type="entry name" value="Ser_kin/Pase_Hpr-like_N_sf"/>
</dbReference>
<evidence type="ECO:0000313" key="3">
    <source>
        <dbReference type="Proteomes" id="UP000196258"/>
    </source>
</evidence>
<dbReference type="Gene3D" id="3.40.1390.20">
    <property type="entry name" value="HprK N-terminal domain-like"/>
    <property type="match status" value="1"/>
</dbReference>
<accession>A0A1Y4Q7A8</accession>
<comment type="caution">
    <text evidence="2">The sequence shown here is derived from an EMBL/GenBank/DDBJ whole genome shotgun (WGS) entry which is preliminary data.</text>
</comment>
<protein>
    <recommendedName>
        <fullName evidence="4">DRTGG domain-containing protein</fullName>
    </recommendedName>
</protein>
<reference evidence="1" key="3">
    <citation type="journal article" date="2021" name="PeerJ">
        <title>Extensive microbial diversity within the chicken gut microbiome revealed by metagenomics and culture.</title>
        <authorList>
            <person name="Gilroy R."/>
            <person name="Ravi A."/>
            <person name="Getino M."/>
            <person name="Pursley I."/>
            <person name="Horton D.L."/>
            <person name="Alikhan N.F."/>
            <person name="Baker D."/>
            <person name="Gharbi K."/>
            <person name="Hall N."/>
            <person name="Watson M."/>
            <person name="Adriaenssens E.M."/>
            <person name="Foster-Nyarko E."/>
            <person name="Jarju S."/>
            <person name="Secka A."/>
            <person name="Antonio M."/>
            <person name="Oren A."/>
            <person name="Chaudhuri R.R."/>
            <person name="La Ragione R."/>
            <person name="Hildebrand F."/>
            <person name="Pallen M.J."/>
        </authorList>
    </citation>
    <scope>NUCLEOTIDE SEQUENCE</scope>
    <source>
        <strain evidence="1">CHK193-16274</strain>
    </source>
</reference>
<evidence type="ECO:0000313" key="2">
    <source>
        <dbReference type="EMBL" id="OUQ04211.1"/>
    </source>
</evidence>
<dbReference type="AlphaFoldDB" id="A0A1Y4Q7A8"/>
<dbReference type="RefSeq" id="WP_087257538.1">
    <property type="nucleotide sequence ID" value="NZ_CAJFOD010000134.1"/>
</dbReference>